<protein>
    <submittedName>
        <fullName evidence="3">Histidine kinase</fullName>
    </submittedName>
</protein>
<dbReference type="RefSeq" id="WP_032580311.1">
    <property type="nucleotide sequence ID" value="NZ_LIDT01000036.1"/>
</dbReference>
<feature type="transmembrane region" description="Helical" evidence="1">
    <location>
        <begin position="7"/>
        <end position="28"/>
    </location>
</feature>
<gene>
    <name evidence="3" type="ORF">AC094_34800</name>
</gene>
<dbReference type="PROSITE" id="PS51257">
    <property type="entry name" value="PROKAR_LIPOPROTEIN"/>
    <property type="match status" value="1"/>
</dbReference>
<accession>A0A853PRI1</accession>
<comment type="caution">
    <text evidence="3">The sequence shown here is derived from an EMBL/GenBank/DDBJ whole genome shotgun (WGS) entry which is preliminary data.</text>
</comment>
<evidence type="ECO:0000313" key="4">
    <source>
        <dbReference type="Proteomes" id="UP000093197"/>
    </source>
</evidence>
<feature type="transmembrane region" description="Helical" evidence="1">
    <location>
        <begin position="80"/>
        <end position="99"/>
    </location>
</feature>
<evidence type="ECO:0000313" key="3">
    <source>
        <dbReference type="EMBL" id="OCR28933.1"/>
    </source>
</evidence>
<dbReference type="PANTHER" id="PTHR34220:SF7">
    <property type="entry name" value="SENSOR HISTIDINE KINASE YPDA"/>
    <property type="match status" value="1"/>
</dbReference>
<keyword evidence="3" id="KW-0418">Kinase</keyword>
<keyword evidence="1" id="KW-0472">Membrane</keyword>
<feature type="transmembrane region" description="Helical" evidence="1">
    <location>
        <begin position="40"/>
        <end position="60"/>
    </location>
</feature>
<evidence type="ECO:0000259" key="2">
    <source>
        <dbReference type="Pfam" id="PF06580"/>
    </source>
</evidence>
<feature type="domain" description="Signal transduction histidine kinase internal region" evidence="2">
    <location>
        <begin position="162"/>
        <end position="239"/>
    </location>
</feature>
<keyword evidence="3" id="KW-0808">Transferase</keyword>
<dbReference type="InterPro" id="IPR010559">
    <property type="entry name" value="Sig_transdc_His_kin_internal"/>
</dbReference>
<dbReference type="EMBL" id="LIDT01000036">
    <property type="protein sequence ID" value="OCR28933.1"/>
    <property type="molecule type" value="Genomic_DNA"/>
</dbReference>
<dbReference type="InterPro" id="IPR050640">
    <property type="entry name" value="Bact_2-comp_sensor_kinase"/>
</dbReference>
<keyword evidence="1" id="KW-1133">Transmembrane helix</keyword>
<dbReference type="GO" id="GO:0016020">
    <property type="term" value="C:membrane"/>
    <property type="evidence" value="ECO:0007669"/>
    <property type="project" value="InterPro"/>
</dbReference>
<sequence>MRQKCNYLFNGLLFSGLACFSYLFLVLYSDFTPQHLEVLISFKSFILILAAFNLVGFGVLMIHNWQKRSFQFLVKRKERLIIDCILTAIILFLMNYLVWSVVKAIFEVPEPFTLKGPGLRMISLVWLVEMVITNLTLTINFYRQLVLLHERAEQIEENSIKARYMALQNQLNPHFLFNSLNTLISEIEYAPGNAVLFTQRLSDVYRYILQSQQQRLVTLESELSFIDSYIFLHKVRLGDCIRIENKVGSDNYDLKLPPLTLQLLVENVIKHNIINMDIPMSILIGYEPQGERIVVTNEIRIKPNVVSTGMGLKNLSARYRLICDRDIYIESNTNYFTVKVPILNE</sequence>
<dbReference type="Proteomes" id="UP000093197">
    <property type="component" value="Unassembled WGS sequence"/>
</dbReference>
<keyword evidence="1" id="KW-0812">Transmembrane</keyword>
<dbReference type="Pfam" id="PF06580">
    <property type="entry name" value="His_kinase"/>
    <property type="match status" value="1"/>
</dbReference>
<proteinExistence type="predicted"/>
<feature type="transmembrane region" description="Helical" evidence="1">
    <location>
        <begin position="119"/>
        <end position="142"/>
    </location>
</feature>
<dbReference type="GO" id="GO:0000155">
    <property type="term" value="F:phosphorelay sensor kinase activity"/>
    <property type="evidence" value="ECO:0007669"/>
    <property type="project" value="InterPro"/>
</dbReference>
<reference evidence="3 4" key="1">
    <citation type="journal article" date="2016" name="PLoS ONE">
        <title>Genomic Diversity of Enterotoxigenic Strains of Bacteroides fragilis.</title>
        <authorList>
            <person name="Pierce J.V."/>
            <person name="Bernstein H.D."/>
        </authorList>
    </citation>
    <scope>NUCLEOTIDE SEQUENCE [LARGE SCALE GENOMIC DNA]</scope>
    <source>
        <strain evidence="3 4">20793-3</strain>
    </source>
</reference>
<dbReference type="AlphaFoldDB" id="A0A853PRI1"/>
<name>A0A853PRI1_BACFG</name>
<evidence type="ECO:0000256" key="1">
    <source>
        <dbReference type="SAM" id="Phobius"/>
    </source>
</evidence>
<organism evidence="3 4">
    <name type="scientific">Bacteroides fragilis</name>
    <dbReference type="NCBI Taxonomy" id="817"/>
    <lineage>
        <taxon>Bacteria</taxon>
        <taxon>Pseudomonadati</taxon>
        <taxon>Bacteroidota</taxon>
        <taxon>Bacteroidia</taxon>
        <taxon>Bacteroidales</taxon>
        <taxon>Bacteroidaceae</taxon>
        <taxon>Bacteroides</taxon>
    </lineage>
</organism>
<dbReference type="PANTHER" id="PTHR34220">
    <property type="entry name" value="SENSOR HISTIDINE KINASE YPDA"/>
    <property type="match status" value="1"/>
</dbReference>